<evidence type="ECO:0000313" key="10">
    <source>
        <dbReference type="EMBL" id="CAI6335728.1"/>
    </source>
</evidence>
<dbReference type="Proteomes" id="UP001152607">
    <property type="component" value="Unassembled WGS sequence"/>
</dbReference>
<dbReference type="GO" id="GO:0005886">
    <property type="term" value="C:plasma membrane"/>
    <property type="evidence" value="ECO:0007669"/>
    <property type="project" value="TreeGrafter"/>
</dbReference>
<feature type="region of interest" description="Disordered" evidence="9">
    <location>
        <begin position="148"/>
        <end position="208"/>
    </location>
</feature>
<sequence>MSLSANLARFVVRQVEEAAAEEEPTPGNCISENEYDGRMGLRISAIFVILVGSTLGAVFPVFARRNKNLGVPDWVFFIAKYFGSGVIIATAFIHLLAPANENLTNPCLTGPITVYPWPEAIALMTIFLMFFLELMTMRYGNLGGDHDHAGHSHTTPTPGNREASSIEDGYSKDAASEEAGQHHGRGDDHLGHSRHHQDNSDVDEDWTSGGNMPESYAAQMTAIFILEFGVIFHSIFIGLTLAVAGEEFVTLYIVLVFHQTFEGLGLGARLATVPWPKAKRWTPYLLGLGYGLSTPIAIAIGLGVRNTYPPGSATTLMVNGIFDSISAGILIYTGLVELMAHEFMFSPYMQKGPVGRVLSAFGLMILGAGLMALLGYWA</sequence>
<evidence type="ECO:0000256" key="7">
    <source>
        <dbReference type="ARBA" id="ARBA00023136"/>
    </source>
</evidence>
<feature type="transmembrane region" description="Helical" evidence="8">
    <location>
        <begin position="316"/>
        <end position="336"/>
    </location>
</feature>
<proteinExistence type="inferred from homology"/>
<dbReference type="PANTHER" id="PTHR11040:SF69">
    <property type="entry name" value="ZINC-REGULATED TRANSPORTER 2"/>
    <property type="match status" value="1"/>
</dbReference>
<feature type="transmembrane region" description="Helical" evidence="8">
    <location>
        <begin position="222"/>
        <end position="243"/>
    </location>
</feature>
<comment type="subcellular location">
    <subcellularLocation>
        <location evidence="1 8">Membrane</location>
        <topology evidence="1 8">Multi-pass membrane protein</topology>
    </subcellularLocation>
</comment>
<dbReference type="Pfam" id="PF02535">
    <property type="entry name" value="Zip"/>
    <property type="match status" value="1"/>
</dbReference>
<keyword evidence="3 8" id="KW-0813">Transport</keyword>
<dbReference type="OrthoDB" id="448280at2759"/>
<name>A0A9W4UK61_9PLEO</name>
<comment type="caution">
    <text evidence="10">The sequence shown here is derived from an EMBL/GenBank/DDBJ whole genome shotgun (WGS) entry which is preliminary data.</text>
</comment>
<evidence type="ECO:0000256" key="2">
    <source>
        <dbReference type="ARBA" id="ARBA00006939"/>
    </source>
</evidence>
<dbReference type="EMBL" id="CAOQHR010000006">
    <property type="protein sequence ID" value="CAI6335728.1"/>
    <property type="molecule type" value="Genomic_DNA"/>
</dbReference>
<accession>A0A9W4UK61</accession>
<dbReference type="InterPro" id="IPR004698">
    <property type="entry name" value="Zn/Fe_permease_fun/pln"/>
</dbReference>
<keyword evidence="5 8" id="KW-1133">Transmembrane helix</keyword>
<feature type="transmembrane region" description="Helical" evidence="8">
    <location>
        <begin position="117"/>
        <end position="135"/>
    </location>
</feature>
<keyword evidence="6 8" id="KW-0406">Ion transport</keyword>
<feature type="transmembrane region" description="Helical" evidence="8">
    <location>
        <begin position="357"/>
        <end position="377"/>
    </location>
</feature>
<dbReference type="AlphaFoldDB" id="A0A9W4UK61"/>
<feature type="transmembrane region" description="Helical" evidence="8">
    <location>
        <begin position="74"/>
        <end position="97"/>
    </location>
</feature>
<keyword evidence="7 8" id="KW-0472">Membrane</keyword>
<dbReference type="InterPro" id="IPR003689">
    <property type="entry name" value="ZIP"/>
</dbReference>
<feature type="transmembrane region" description="Helical" evidence="8">
    <location>
        <begin position="284"/>
        <end position="304"/>
    </location>
</feature>
<comment type="similarity">
    <text evidence="2 8">Belongs to the ZIP transporter (TC 2.A.5) family.</text>
</comment>
<evidence type="ECO:0000256" key="4">
    <source>
        <dbReference type="ARBA" id="ARBA00022692"/>
    </source>
</evidence>
<keyword evidence="11" id="KW-1185">Reference proteome</keyword>
<keyword evidence="4 8" id="KW-0812">Transmembrane</keyword>
<feature type="compositionally biased region" description="Basic and acidic residues" evidence="9">
    <location>
        <begin position="169"/>
        <end position="199"/>
    </location>
</feature>
<gene>
    <name evidence="10" type="ORF">PDIGIT_LOCUS8813</name>
</gene>
<protein>
    <submittedName>
        <fullName evidence="10">Uncharacterized protein</fullName>
    </submittedName>
</protein>
<feature type="transmembrane region" description="Helical" evidence="8">
    <location>
        <begin position="43"/>
        <end position="62"/>
    </location>
</feature>
<dbReference type="GO" id="GO:0000007">
    <property type="term" value="F:low-affinity zinc ion transmembrane transporter activity"/>
    <property type="evidence" value="ECO:0007669"/>
    <property type="project" value="TreeGrafter"/>
</dbReference>
<evidence type="ECO:0000313" key="11">
    <source>
        <dbReference type="Proteomes" id="UP001152607"/>
    </source>
</evidence>
<organism evidence="10 11">
    <name type="scientific">Periconia digitata</name>
    <dbReference type="NCBI Taxonomy" id="1303443"/>
    <lineage>
        <taxon>Eukaryota</taxon>
        <taxon>Fungi</taxon>
        <taxon>Dikarya</taxon>
        <taxon>Ascomycota</taxon>
        <taxon>Pezizomycotina</taxon>
        <taxon>Dothideomycetes</taxon>
        <taxon>Pleosporomycetidae</taxon>
        <taxon>Pleosporales</taxon>
        <taxon>Massarineae</taxon>
        <taxon>Periconiaceae</taxon>
        <taxon>Periconia</taxon>
    </lineage>
</organism>
<dbReference type="GO" id="GO:0071578">
    <property type="term" value="P:zinc ion import across plasma membrane"/>
    <property type="evidence" value="ECO:0007669"/>
    <property type="project" value="TreeGrafter"/>
</dbReference>
<feature type="transmembrane region" description="Helical" evidence="8">
    <location>
        <begin position="249"/>
        <end position="272"/>
    </location>
</feature>
<evidence type="ECO:0000256" key="5">
    <source>
        <dbReference type="ARBA" id="ARBA00022989"/>
    </source>
</evidence>
<dbReference type="NCBIfam" id="TIGR00820">
    <property type="entry name" value="zip"/>
    <property type="match status" value="1"/>
</dbReference>
<evidence type="ECO:0000256" key="6">
    <source>
        <dbReference type="ARBA" id="ARBA00023065"/>
    </source>
</evidence>
<dbReference type="PANTHER" id="PTHR11040">
    <property type="entry name" value="ZINC/IRON TRANSPORTER"/>
    <property type="match status" value="1"/>
</dbReference>
<evidence type="ECO:0000256" key="8">
    <source>
        <dbReference type="RuleBase" id="RU362088"/>
    </source>
</evidence>
<reference evidence="10" key="1">
    <citation type="submission" date="2023-01" db="EMBL/GenBank/DDBJ databases">
        <authorList>
            <person name="Van Ghelder C."/>
            <person name="Rancurel C."/>
        </authorList>
    </citation>
    <scope>NUCLEOTIDE SEQUENCE</scope>
    <source>
        <strain evidence="10">CNCM I-4278</strain>
    </source>
</reference>
<evidence type="ECO:0000256" key="1">
    <source>
        <dbReference type="ARBA" id="ARBA00004141"/>
    </source>
</evidence>
<evidence type="ECO:0000256" key="3">
    <source>
        <dbReference type="ARBA" id="ARBA00022448"/>
    </source>
</evidence>
<evidence type="ECO:0000256" key="9">
    <source>
        <dbReference type="SAM" id="MobiDB-lite"/>
    </source>
</evidence>